<evidence type="ECO:0000256" key="2">
    <source>
        <dbReference type="ARBA" id="ARBA00022692"/>
    </source>
</evidence>
<keyword evidence="7" id="KW-1185">Reference proteome</keyword>
<dbReference type="Pfam" id="PF01040">
    <property type="entry name" value="UbiA"/>
    <property type="match status" value="1"/>
</dbReference>
<feature type="transmembrane region" description="Helical" evidence="5">
    <location>
        <begin position="108"/>
        <end position="129"/>
    </location>
</feature>
<dbReference type="InterPro" id="IPR044878">
    <property type="entry name" value="UbiA_sf"/>
</dbReference>
<reference evidence="7" key="1">
    <citation type="journal article" date="2019" name="Int. J. Syst. Evol. Microbiol.">
        <title>The Global Catalogue of Microorganisms (GCM) 10K type strain sequencing project: providing services to taxonomists for standard genome sequencing and annotation.</title>
        <authorList>
            <consortium name="The Broad Institute Genomics Platform"/>
            <consortium name="The Broad Institute Genome Sequencing Center for Infectious Disease"/>
            <person name="Wu L."/>
            <person name="Ma J."/>
        </authorList>
    </citation>
    <scope>NUCLEOTIDE SEQUENCE [LARGE SCALE GENOMIC DNA]</scope>
    <source>
        <strain evidence="7">JCM 16021</strain>
    </source>
</reference>
<dbReference type="Proteomes" id="UP001500575">
    <property type="component" value="Unassembled WGS sequence"/>
</dbReference>
<evidence type="ECO:0000256" key="4">
    <source>
        <dbReference type="ARBA" id="ARBA00023136"/>
    </source>
</evidence>
<proteinExistence type="predicted"/>
<feature type="transmembrane region" description="Helical" evidence="5">
    <location>
        <begin position="244"/>
        <end position="262"/>
    </location>
</feature>
<evidence type="ECO:0000256" key="5">
    <source>
        <dbReference type="SAM" id="Phobius"/>
    </source>
</evidence>
<evidence type="ECO:0000313" key="6">
    <source>
        <dbReference type="EMBL" id="GAA2114235.1"/>
    </source>
</evidence>
<keyword evidence="4 5" id="KW-0472">Membrane</keyword>
<feature type="transmembrane region" description="Helical" evidence="5">
    <location>
        <begin position="268"/>
        <end position="286"/>
    </location>
</feature>
<keyword evidence="3 5" id="KW-1133">Transmembrane helix</keyword>
<accession>A0ABP5JBI9</accession>
<feature type="transmembrane region" description="Helical" evidence="5">
    <location>
        <begin position="178"/>
        <end position="198"/>
    </location>
</feature>
<evidence type="ECO:0000256" key="3">
    <source>
        <dbReference type="ARBA" id="ARBA00022989"/>
    </source>
</evidence>
<protein>
    <submittedName>
        <fullName evidence="6">UbiA family prenyltransferase</fullName>
    </submittedName>
</protein>
<name>A0ABP5JBI9_9ACTN</name>
<feature type="transmembrane region" description="Helical" evidence="5">
    <location>
        <begin position="149"/>
        <end position="169"/>
    </location>
</feature>
<sequence length="288" mass="28958">MPGGSMTVPITDGARGTVVPFRPAPLLALLRAAHAGPTAAVTALATAVAWASGAAPGRVALVAAAVLTGQLSIGWSNDLLDLARDRTVGRTDKPLVTGEVSARWVRTACALAVVATVVLSLACGVPAGLWHLLVVASGWAYNLGLKATIWSWAPYAVAFGALPVFAVLARPGAAAPQWWLPAGGALLGVGAHLVNVLPDLDDDAATGVRGFPHRLGPTRAQGLAVVVLGVASVVVAGGAVTVALPVRVGALVLVAVLALVAWRGNGRVPFLAAIGIAAVDVLMLVISR</sequence>
<dbReference type="Gene3D" id="1.10.357.140">
    <property type="entry name" value="UbiA prenyltransferase"/>
    <property type="match status" value="1"/>
</dbReference>
<dbReference type="CDD" id="cd13956">
    <property type="entry name" value="PT_UbiA"/>
    <property type="match status" value="1"/>
</dbReference>
<gene>
    <name evidence="6" type="ORF">GCM10009843_02560</name>
</gene>
<dbReference type="InterPro" id="IPR000537">
    <property type="entry name" value="UbiA_prenyltransferase"/>
</dbReference>
<evidence type="ECO:0000313" key="7">
    <source>
        <dbReference type="Proteomes" id="UP001500575"/>
    </source>
</evidence>
<keyword evidence="2 5" id="KW-0812">Transmembrane</keyword>
<dbReference type="EMBL" id="BAAAQQ010000002">
    <property type="protein sequence ID" value="GAA2114235.1"/>
    <property type="molecule type" value="Genomic_DNA"/>
</dbReference>
<organism evidence="6 7">
    <name type="scientific">Nocardioides bigeumensis</name>
    <dbReference type="NCBI Taxonomy" id="433657"/>
    <lineage>
        <taxon>Bacteria</taxon>
        <taxon>Bacillati</taxon>
        <taxon>Actinomycetota</taxon>
        <taxon>Actinomycetes</taxon>
        <taxon>Propionibacteriales</taxon>
        <taxon>Nocardioidaceae</taxon>
        <taxon>Nocardioides</taxon>
    </lineage>
</organism>
<comment type="caution">
    <text evidence="6">The sequence shown here is derived from an EMBL/GenBank/DDBJ whole genome shotgun (WGS) entry which is preliminary data.</text>
</comment>
<comment type="subcellular location">
    <subcellularLocation>
        <location evidence="1">Membrane</location>
        <topology evidence="1">Multi-pass membrane protein</topology>
    </subcellularLocation>
</comment>
<feature type="transmembrane region" description="Helical" evidence="5">
    <location>
        <begin position="218"/>
        <end position="237"/>
    </location>
</feature>
<evidence type="ECO:0000256" key="1">
    <source>
        <dbReference type="ARBA" id="ARBA00004141"/>
    </source>
</evidence>